<keyword evidence="5" id="KW-1185">Reference proteome</keyword>
<dbReference type="Gene3D" id="1.10.8.270">
    <property type="entry name" value="putative rabgap domain of human tbc1 domain family member 14 like domains"/>
    <property type="match status" value="1"/>
</dbReference>
<dbReference type="PROSITE" id="PS50086">
    <property type="entry name" value="TBC_RABGAP"/>
    <property type="match status" value="1"/>
</dbReference>
<dbReference type="STRING" id="1353952.A0A165F9C2"/>
<dbReference type="AlphaFoldDB" id="A0A165F9C2"/>
<organism evidence="4 5">
    <name type="scientific">Calocera cornea HHB12733</name>
    <dbReference type="NCBI Taxonomy" id="1353952"/>
    <lineage>
        <taxon>Eukaryota</taxon>
        <taxon>Fungi</taxon>
        <taxon>Dikarya</taxon>
        <taxon>Basidiomycota</taxon>
        <taxon>Agaricomycotina</taxon>
        <taxon>Dacrymycetes</taxon>
        <taxon>Dacrymycetales</taxon>
        <taxon>Dacrymycetaceae</taxon>
        <taxon>Calocera</taxon>
    </lineage>
</organism>
<feature type="domain" description="Rab-GAP TBC" evidence="3">
    <location>
        <begin position="152"/>
        <end position="352"/>
    </location>
</feature>
<dbReference type="Proteomes" id="UP000076842">
    <property type="component" value="Unassembled WGS sequence"/>
</dbReference>
<dbReference type="GO" id="GO:0005737">
    <property type="term" value="C:cytoplasm"/>
    <property type="evidence" value="ECO:0007669"/>
    <property type="project" value="UniProtKB-ARBA"/>
</dbReference>
<evidence type="ECO:0000313" key="4">
    <source>
        <dbReference type="EMBL" id="KZT56423.1"/>
    </source>
</evidence>
<dbReference type="SMART" id="SM00164">
    <property type="entry name" value="TBC"/>
    <property type="match status" value="1"/>
</dbReference>
<name>A0A165F9C2_9BASI</name>
<protein>
    <recommendedName>
        <fullName evidence="3">Rab-GAP TBC domain-containing protein</fullName>
    </recommendedName>
</protein>
<proteinExistence type="predicted"/>
<dbReference type="GO" id="GO:0005096">
    <property type="term" value="F:GTPase activator activity"/>
    <property type="evidence" value="ECO:0007669"/>
    <property type="project" value="UniProtKB-KW"/>
</dbReference>
<dbReference type="FunFam" id="1.10.472.80:FF:000038">
    <property type="entry name" value="TBC1 domain family member 5"/>
    <property type="match status" value="1"/>
</dbReference>
<dbReference type="InParanoid" id="A0A165F9C2"/>
<feature type="region of interest" description="Disordered" evidence="2">
    <location>
        <begin position="113"/>
        <end position="149"/>
    </location>
</feature>
<dbReference type="Pfam" id="PF00566">
    <property type="entry name" value="RabGAP-TBC"/>
    <property type="match status" value="1"/>
</dbReference>
<evidence type="ECO:0000313" key="5">
    <source>
        <dbReference type="Proteomes" id="UP000076842"/>
    </source>
</evidence>
<evidence type="ECO:0000256" key="2">
    <source>
        <dbReference type="SAM" id="MobiDB-lite"/>
    </source>
</evidence>
<reference evidence="4 5" key="1">
    <citation type="journal article" date="2016" name="Mol. Biol. Evol.">
        <title>Comparative Genomics of Early-Diverging Mushroom-Forming Fungi Provides Insights into the Origins of Lignocellulose Decay Capabilities.</title>
        <authorList>
            <person name="Nagy L.G."/>
            <person name="Riley R."/>
            <person name="Tritt A."/>
            <person name="Adam C."/>
            <person name="Daum C."/>
            <person name="Floudas D."/>
            <person name="Sun H."/>
            <person name="Yadav J.S."/>
            <person name="Pangilinan J."/>
            <person name="Larsson K.H."/>
            <person name="Matsuura K."/>
            <person name="Barry K."/>
            <person name="Labutti K."/>
            <person name="Kuo R."/>
            <person name="Ohm R.A."/>
            <person name="Bhattacharya S.S."/>
            <person name="Shirouzu T."/>
            <person name="Yoshinaga Y."/>
            <person name="Martin F.M."/>
            <person name="Grigoriev I.V."/>
            <person name="Hibbett D.S."/>
        </authorList>
    </citation>
    <scope>NUCLEOTIDE SEQUENCE [LARGE SCALE GENOMIC DNA]</scope>
    <source>
        <strain evidence="4 5">HHB12733</strain>
    </source>
</reference>
<gene>
    <name evidence="4" type="ORF">CALCODRAFT_317884</name>
</gene>
<feature type="region of interest" description="Disordered" evidence="2">
    <location>
        <begin position="663"/>
        <end position="682"/>
    </location>
</feature>
<evidence type="ECO:0000259" key="3">
    <source>
        <dbReference type="PROSITE" id="PS50086"/>
    </source>
</evidence>
<dbReference type="SUPFAM" id="SSF47923">
    <property type="entry name" value="Ypt/Rab-GAP domain of gyp1p"/>
    <property type="match status" value="2"/>
</dbReference>
<feature type="region of interest" description="Disordered" evidence="2">
    <location>
        <begin position="700"/>
        <end position="721"/>
    </location>
</feature>
<feature type="compositionally biased region" description="Polar residues" evidence="2">
    <location>
        <begin position="124"/>
        <end position="133"/>
    </location>
</feature>
<dbReference type="EMBL" id="KV423978">
    <property type="protein sequence ID" value="KZT56423.1"/>
    <property type="molecule type" value="Genomic_DNA"/>
</dbReference>
<dbReference type="FunFam" id="1.10.8.270:FF:000011">
    <property type="entry name" value="TBC1 domain family member 5"/>
    <property type="match status" value="1"/>
</dbReference>
<dbReference type="InterPro" id="IPR000195">
    <property type="entry name" value="Rab-GAP-TBC_dom"/>
</dbReference>
<dbReference type="PANTHER" id="PTHR22957">
    <property type="entry name" value="TBC1 DOMAIN FAMILY MEMBER GTPASE-ACTIVATING PROTEIN"/>
    <property type="match status" value="1"/>
</dbReference>
<evidence type="ECO:0000256" key="1">
    <source>
        <dbReference type="ARBA" id="ARBA00022468"/>
    </source>
</evidence>
<feature type="compositionally biased region" description="Basic and acidic residues" evidence="2">
    <location>
        <begin position="434"/>
        <end position="450"/>
    </location>
</feature>
<sequence length="721" mass="80370">MDEGDVQPELWDRPLPHEILLAFNNVFRNDLSVSSLRETVISGRLGQFCNSKQGNTLSSLFTGDRRVGRSLLWKFFLLPGSPLVDGDTVRVSFCLSELRTAREAYSKLSTKRLRAPDGTPFPHSRTQSRSSGPRQAENPVDSGGWEKNNPLSLDAENPWQQWFADLELRKVIRQDVERIFPEVSYFTSTDIQENLTDILFLYCLTHPLIGYRQGMHELAGAVLMVVDIDSLSGNNVSDSEALEFCTRDHVSADVYAIFRVLMEGAGRWYEWREPRQQSASRSGEGWVAPIVNICRHMQGQILRSVDPALWARLDSAGIEPQMYGIRWLRLLFTREFDLPDAMAIWDSLIAADASLQLAEWICVAMLLRIRNQLLATDDYSMLLTYLLRYPSLNPTVPSLLVKQALFLRETALPTSGVTVMLQNRDVLGVPIEASPRDPPKQVPTRHREMAPRTDGHYERVAPGLTELIAKSLMDRADTVALNRAFLSTVAELRKGLPDLTSNISRSFTTQPVPLWSSITSTTEGPSPSQQDRLSRLYSEQERLGSAMAWTLSVLNDTEATRESREHALRTMEHVRDVLLRKVDFNASRLEPIQPKTRVAQLPAILAGSQDAVKDGGLGDNLGVTECSHDTVTHKPSTITGSLPRVPYPARQTVPRNHIGPLQPAIPVSHPNSPRTTQASHIPKMQPTGYSVSLAREGATAAIATPAGERSESLDPLGALRR</sequence>
<feature type="compositionally biased region" description="Polar residues" evidence="2">
    <location>
        <begin position="669"/>
        <end position="679"/>
    </location>
</feature>
<keyword evidence="1" id="KW-0343">GTPase activation</keyword>
<feature type="region of interest" description="Disordered" evidence="2">
    <location>
        <begin position="430"/>
        <end position="450"/>
    </location>
</feature>
<dbReference type="InterPro" id="IPR035969">
    <property type="entry name" value="Rab-GAP_TBC_sf"/>
</dbReference>
<dbReference type="Gene3D" id="1.10.472.80">
    <property type="entry name" value="Ypt/Rab-GAP domain of gyp1p, domain 3"/>
    <property type="match status" value="1"/>
</dbReference>
<dbReference type="OrthoDB" id="27140at2759"/>
<accession>A0A165F9C2</accession>
<dbReference type="PANTHER" id="PTHR22957:SF337">
    <property type="entry name" value="TBC1 DOMAIN FAMILY MEMBER 5"/>
    <property type="match status" value="1"/>
</dbReference>